<dbReference type="PANTHER" id="PTHR32097:SF4">
    <property type="entry name" value="GENERAL STRESS PROTEIN 16U"/>
    <property type="match status" value="1"/>
</dbReference>
<dbReference type="PANTHER" id="PTHR32097">
    <property type="entry name" value="CAMP-BINDING PROTEIN 1-RELATED"/>
    <property type="match status" value="1"/>
</dbReference>
<reference evidence="3 4" key="1">
    <citation type="submission" date="2018-08" db="EMBL/GenBank/DDBJ databases">
        <title>Sequencing the genomes of 1000 actinobacteria strains.</title>
        <authorList>
            <person name="Klenk H.-P."/>
        </authorList>
    </citation>
    <scope>NUCLEOTIDE SEQUENCE [LARGE SCALE GENOMIC DNA]</scope>
    <source>
        <strain evidence="3 4">DSM 22967</strain>
    </source>
</reference>
<proteinExistence type="inferred from homology"/>
<dbReference type="CDD" id="cd06974">
    <property type="entry name" value="TerD_like"/>
    <property type="match status" value="1"/>
</dbReference>
<comment type="caution">
    <text evidence="3">The sequence shown here is derived from an EMBL/GenBank/DDBJ whole genome shotgun (WGS) entry which is preliminary data.</text>
</comment>
<dbReference type="InterPro" id="IPR051324">
    <property type="entry name" value="Stress/Tellurium_Resist"/>
</dbReference>
<protein>
    <submittedName>
        <fullName evidence="3">Tellurium resistance protein TerD</fullName>
    </submittedName>
</protein>
<gene>
    <name evidence="3" type="ORF">DFJ65_0461</name>
</gene>
<dbReference type="Pfam" id="PF02342">
    <property type="entry name" value="TerD"/>
    <property type="match status" value="1"/>
</dbReference>
<accession>A0A3D9UND9</accession>
<sequence length="184" mass="19583">MAKGANVALTREVPGLKGVVVGVDWDAGAERFLHDSLTLLTVLCGSDRKAISQRHVVHFNQMVSADLSTGQVEQAMGGDDEQVEVDLAGVPDDVQRIVFVLYVNEGGGGRRTLGQLKRLVVRVLDLDSGNSLVSTDDLVPGLGGETALSLIELYRHSGEWKLRVLGAGYSDGLKGVARDFGVSL</sequence>
<evidence type="ECO:0000256" key="1">
    <source>
        <dbReference type="ARBA" id="ARBA00008775"/>
    </source>
</evidence>
<dbReference type="OrthoDB" id="56224at2"/>
<organism evidence="3 4">
    <name type="scientific">Calidifontibacter indicus</name>
    <dbReference type="NCBI Taxonomy" id="419650"/>
    <lineage>
        <taxon>Bacteria</taxon>
        <taxon>Bacillati</taxon>
        <taxon>Actinomycetota</taxon>
        <taxon>Actinomycetes</taxon>
        <taxon>Micrococcales</taxon>
        <taxon>Dermacoccaceae</taxon>
        <taxon>Calidifontibacter</taxon>
    </lineage>
</organism>
<evidence type="ECO:0000259" key="2">
    <source>
        <dbReference type="Pfam" id="PF02342"/>
    </source>
</evidence>
<dbReference type="RefSeq" id="WP_115924052.1">
    <property type="nucleotide sequence ID" value="NZ_QTUA01000001.1"/>
</dbReference>
<keyword evidence="4" id="KW-1185">Reference proteome</keyword>
<evidence type="ECO:0000313" key="4">
    <source>
        <dbReference type="Proteomes" id="UP000256253"/>
    </source>
</evidence>
<dbReference type="AlphaFoldDB" id="A0A3D9UND9"/>
<dbReference type="EMBL" id="QTUA01000001">
    <property type="protein sequence ID" value="REF29510.1"/>
    <property type="molecule type" value="Genomic_DNA"/>
</dbReference>
<comment type="similarity">
    <text evidence="1">Belongs to the CAPAB/TerDEXZ family.</text>
</comment>
<dbReference type="Gene3D" id="2.60.60.30">
    <property type="entry name" value="sav2460 like domains"/>
    <property type="match status" value="1"/>
</dbReference>
<name>A0A3D9UND9_9MICO</name>
<feature type="domain" description="TerD" evidence="2">
    <location>
        <begin position="1"/>
        <end position="180"/>
    </location>
</feature>
<dbReference type="InterPro" id="IPR003325">
    <property type="entry name" value="TerD"/>
</dbReference>
<dbReference type="Proteomes" id="UP000256253">
    <property type="component" value="Unassembled WGS sequence"/>
</dbReference>
<evidence type="ECO:0000313" key="3">
    <source>
        <dbReference type="EMBL" id="REF29510.1"/>
    </source>
</evidence>